<keyword evidence="1" id="KW-0472">Membrane</keyword>
<dbReference type="AlphaFoldDB" id="A0ABD0KF54"/>
<feature type="non-terminal residue" evidence="2">
    <location>
        <position position="1"/>
    </location>
</feature>
<protein>
    <submittedName>
        <fullName evidence="2">Uncharacterized protein</fullName>
    </submittedName>
</protein>
<keyword evidence="1" id="KW-0812">Transmembrane</keyword>
<dbReference type="Proteomes" id="UP001519460">
    <property type="component" value="Unassembled WGS sequence"/>
</dbReference>
<name>A0ABD0KF54_9CAEN</name>
<evidence type="ECO:0000313" key="3">
    <source>
        <dbReference type="Proteomes" id="UP001519460"/>
    </source>
</evidence>
<keyword evidence="1" id="KW-1133">Transmembrane helix</keyword>
<evidence type="ECO:0000256" key="1">
    <source>
        <dbReference type="SAM" id="Phobius"/>
    </source>
</evidence>
<proteinExistence type="predicted"/>
<comment type="caution">
    <text evidence="2">The sequence shown here is derived from an EMBL/GenBank/DDBJ whole genome shotgun (WGS) entry which is preliminary data.</text>
</comment>
<reference evidence="2 3" key="1">
    <citation type="journal article" date="2023" name="Sci. Data">
        <title>Genome assembly of the Korean intertidal mud-creeper Batillaria attramentaria.</title>
        <authorList>
            <person name="Patra A.K."/>
            <person name="Ho P.T."/>
            <person name="Jun S."/>
            <person name="Lee S.J."/>
            <person name="Kim Y."/>
            <person name="Won Y.J."/>
        </authorList>
    </citation>
    <scope>NUCLEOTIDE SEQUENCE [LARGE SCALE GENOMIC DNA]</scope>
    <source>
        <strain evidence="2">Wonlab-2016</strain>
    </source>
</reference>
<keyword evidence="3" id="KW-1185">Reference proteome</keyword>
<evidence type="ECO:0000313" key="2">
    <source>
        <dbReference type="EMBL" id="KAK7485680.1"/>
    </source>
</evidence>
<organism evidence="2 3">
    <name type="scientific">Batillaria attramentaria</name>
    <dbReference type="NCBI Taxonomy" id="370345"/>
    <lineage>
        <taxon>Eukaryota</taxon>
        <taxon>Metazoa</taxon>
        <taxon>Spiralia</taxon>
        <taxon>Lophotrochozoa</taxon>
        <taxon>Mollusca</taxon>
        <taxon>Gastropoda</taxon>
        <taxon>Caenogastropoda</taxon>
        <taxon>Sorbeoconcha</taxon>
        <taxon>Cerithioidea</taxon>
        <taxon>Batillariidae</taxon>
        <taxon>Batillaria</taxon>
    </lineage>
</organism>
<dbReference type="EMBL" id="JACVVK020000191">
    <property type="protein sequence ID" value="KAK7485680.1"/>
    <property type="molecule type" value="Genomic_DNA"/>
</dbReference>
<feature type="transmembrane region" description="Helical" evidence="1">
    <location>
        <begin position="20"/>
        <end position="41"/>
    </location>
</feature>
<accession>A0ABD0KF54</accession>
<sequence>TPMSKWVYLQRKLPRTWRRVAVVVVFVNVLLLVAHNAFFTFHAVTGQPRVLGYYCDSFKRCGGWADRQKGIVNAYVMAAILGLEFKIYMPVPCDLSFFLGPRDEDWRLEPGELDSGSVTWFPLTSYERQSEFAKEFAASKDPLELFSGTQYILITTNVELVQFLRQNRLASRLKWLVELSLPEIYREVLARLFVPMPGPQLVLDVFRDSQPPGTKLVCAQPYNNTRTYRIMFTSDSPAMLEAARRNYSEVSIQINGPVTHVDRSMGVDACGGFGHAITEQLALSACHVLVISESGMGKIAAFMRNTDTDLYIYHDGVVEKFRRNMSFPNRIHW</sequence>
<gene>
    <name evidence="2" type="ORF">BaRGS_00023129</name>
</gene>